<evidence type="ECO:0000313" key="2">
    <source>
        <dbReference type="Proteomes" id="UP000198432"/>
    </source>
</evidence>
<protein>
    <submittedName>
        <fullName evidence="1">Uncharacterized protein</fullName>
    </submittedName>
</protein>
<dbReference type="EMBL" id="FZOQ01000014">
    <property type="protein sequence ID" value="SNS83522.1"/>
    <property type="molecule type" value="Genomic_DNA"/>
</dbReference>
<keyword evidence="2" id="KW-1185">Reference proteome</keyword>
<dbReference type="Proteomes" id="UP000198432">
    <property type="component" value="Unassembled WGS sequence"/>
</dbReference>
<reference evidence="2" key="1">
    <citation type="submission" date="2017-06" db="EMBL/GenBank/DDBJ databases">
        <authorList>
            <person name="Varghese N."/>
            <person name="Submissions S."/>
        </authorList>
    </citation>
    <scope>NUCLEOTIDE SEQUENCE [LARGE SCALE GENOMIC DNA]</scope>
    <source>
        <strain evidence="2">NKM1</strain>
    </source>
</reference>
<gene>
    <name evidence="1" type="ORF">SAMN06296052_114110</name>
</gene>
<dbReference type="AlphaFoldDB" id="A0A239HQB6"/>
<organism evidence="1 2">
    <name type="scientific">Pontibacter ummariensis</name>
    <dbReference type="NCBI Taxonomy" id="1610492"/>
    <lineage>
        <taxon>Bacteria</taxon>
        <taxon>Pseudomonadati</taxon>
        <taxon>Bacteroidota</taxon>
        <taxon>Cytophagia</taxon>
        <taxon>Cytophagales</taxon>
        <taxon>Hymenobacteraceae</taxon>
        <taxon>Pontibacter</taxon>
    </lineage>
</organism>
<evidence type="ECO:0000313" key="1">
    <source>
        <dbReference type="EMBL" id="SNS83522.1"/>
    </source>
</evidence>
<accession>A0A239HQB6</accession>
<sequence>MKEAAPLGTASFIVIQEKNLDQVAYQSWGQA</sequence>
<name>A0A239HQB6_9BACT</name>
<proteinExistence type="predicted"/>